<feature type="transmembrane region" description="Helical" evidence="6">
    <location>
        <begin position="100"/>
        <end position="119"/>
    </location>
</feature>
<organism evidence="8 10">
    <name type="scientific">Solanum pennellii</name>
    <name type="common">Tomato</name>
    <name type="synonym">Lycopersicon pennellii</name>
    <dbReference type="NCBI Taxonomy" id="28526"/>
    <lineage>
        <taxon>Eukaryota</taxon>
        <taxon>Viridiplantae</taxon>
        <taxon>Streptophyta</taxon>
        <taxon>Embryophyta</taxon>
        <taxon>Tracheophyta</taxon>
        <taxon>Spermatophyta</taxon>
        <taxon>Magnoliopsida</taxon>
        <taxon>eudicotyledons</taxon>
        <taxon>Gunneridae</taxon>
        <taxon>Pentapetalae</taxon>
        <taxon>asterids</taxon>
        <taxon>lamiids</taxon>
        <taxon>Solanales</taxon>
        <taxon>Solanaceae</taxon>
        <taxon>Solanoideae</taxon>
        <taxon>Solaneae</taxon>
        <taxon>Solanum</taxon>
        <taxon>Solanum subgen. Lycopersicon</taxon>
    </lineage>
</organism>
<sequence>MSERTIAEDLLNNIVESIADGLSKQKSLSKQTSGSFFEQEKSSSVNAQLNRLFGRQKPVHHILGGGKSADVLLWRNKKISAGVLTSATAIWVLFEWLNYNFLSLLCFALVIGMIIQFLWKNASGMINSECTIFGNRSPAKVPRLVLRDDLFISIAKSIGAEVNRALGFLQDVACGTNIKQFLVVVASLLVAAIIGSWCNSLTVLYIGFVAAHVLPVLYEKYDDQVDGFVYNALEKFQCHYQKLDHRVLSRFPTSKFRLKKFE</sequence>
<reference evidence="9 10" key="2">
    <citation type="submission" date="2025-05" db="UniProtKB">
        <authorList>
            <consortium name="RefSeq"/>
        </authorList>
    </citation>
    <scope>IDENTIFICATION</scope>
</reference>
<keyword evidence="5 6" id="KW-0472">Membrane</keyword>
<dbReference type="PROSITE" id="PS50845">
    <property type="entry name" value="RETICULON"/>
    <property type="match status" value="1"/>
</dbReference>
<keyword evidence="3 6" id="KW-0256">Endoplasmic reticulum</keyword>
<feature type="domain" description="Reticulon" evidence="7">
    <location>
        <begin position="68"/>
        <end position="262"/>
    </location>
</feature>
<comment type="subcellular location">
    <subcellularLocation>
        <location evidence="1 6">Endoplasmic reticulum membrane</location>
        <topology evidence="1 6">Multi-pass membrane protein</topology>
    </subcellularLocation>
</comment>
<evidence type="ECO:0000256" key="1">
    <source>
        <dbReference type="ARBA" id="ARBA00004477"/>
    </source>
</evidence>
<evidence type="ECO:0000256" key="3">
    <source>
        <dbReference type="ARBA" id="ARBA00022824"/>
    </source>
</evidence>
<dbReference type="PANTHER" id="PTHR10994:SF62">
    <property type="entry name" value="RETICULON-LIKE PROTEIN B8"/>
    <property type="match status" value="1"/>
</dbReference>
<accession>A0ABM1VE25</accession>
<evidence type="ECO:0000256" key="5">
    <source>
        <dbReference type="ARBA" id="ARBA00023136"/>
    </source>
</evidence>
<reference evidence="8" key="1">
    <citation type="journal article" date="2014" name="Nat. Genet.">
        <title>The genome of the stress-tolerant wild tomato species Solanum pennellii.</title>
        <authorList>
            <person name="Bolger A."/>
            <person name="Scossa F."/>
            <person name="Bolger M.E."/>
            <person name="Lanz C."/>
            <person name="Maumus F."/>
            <person name="Tohge T."/>
            <person name="Quesneville H."/>
            <person name="Alseekh S."/>
            <person name="Sorensen I."/>
            <person name="Lichtenstein G."/>
            <person name="Fich E.A."/>
            <person name="Conte M."/>
            <person name="Keller H."/>
            <person name="Schneeberger K."/>
            <person name="Schwacke R."/>
            <person name="Ofner I."/>
            <person name="Vrebalov J."/>
            <person name="Xu Y."/>
            <person name="Osorio S."/>
            <person name="Aflitos S.A."/>
            <person name="Schijlen E."/>
            <person name="Jimenez-Gomez J.M."/>
            <person name="Ryngajllo M."/>
            <person name="Kimura S."/>
            <person name="Kumar R."/>
            <person name="Koenig D."/>
            <person name="Headland L.R."/>
            <person name="Maloof J.N."/>
            <person name="Sinha N."/>
            <person name="van Ham R.C."/>
            <person name="Lankhorst R.K."/>
            <person name="Mao L."/>
            <person name="Vogel A."/>
            <person name="Arsova B."/>
            <person name="Panstruga R."/>
            <person name="Fei Z."/>
            <person name="Rose J.K."/>
            <person name="Zamir D."/>
            <person name="Carrari F."/>
            <person name="Giovannoni J.J."/>
            <person name="Weigel D."/>
            <person name="Usadel B."/>
            <person name="Fernie A.R."/>
        </authorList>
    </citation>
    <scope>NUCLEOTIDE SEQUENCE [LARGE SCALE GENOMIC DNA]</scope>
</reference>
<dbReference type="Proteomes" id="UP000694930">
    <property type="component" value="Chromosome 7"/>
</dbReference>
<evidence type="ECO:0000256" key="4">
    <source>
        <dbReference type="ARBA" id="ARBA00022989"/>
    </source>
</evidence>
<keyword evidence="4 6" id="KW-1133">Transmembrane helix</keyword>
<protein>
    <recommendedName>
        <fullName evidence="6">Reticulon-like protein</fullName>
    </recommendedName>
</protein>
<dbReference type="RefSeq" id="XP_027773992.1">
    <property type="nucleotide sequence ID" value="XM_027918191.1"/>
</dbReference>
<name>A0ABM1VE25_SOLPN</name>
<dbReference type="GeneID" id="107024379"/>
<gene>
    <name evidence="9 10" type="primary">LOC107024379</name>
</gene>
<proteinExistence type="predicted"/>
<dbReference type="RefSeq" id="XP_027773993.1">
    <property type="nucleotide sequence ID" value="XM_027918192.1"/>
</dbReference>
<dbReference type="InterPro" id="IPR045064">
    <property type="entry name" value="Reticulon-like"/>
</dbReference>
<dbReference type="InterPro" id="IPR003388">
    <property type="entry name" value="Reticulon"/>
</dbReference>
<evidence type="ECO:0000313" key="10">
    <source>
        <dbReference type="RefSeq" id="XP_027773993.1"/>
    </source>
</evidence>
<feature type="transmembrane region" description="Helical" evidence="6">
    <location>
        <begin position="181"/>
        <end position="208"/>
    </location>
</feature>
<evidence type="ECO:0000313" key="8">
    <source>
        <dbReference type="Proteomes" id="UP000694930"/>
    </source>
</evidence>
<dbReference type="Pfam" id="PF02453">
    <property type="entry name" value="Reticulon"/>
    <property type="match status" value="1"/>
</dbReference>
<evidence type="ECO:0000313" key="9">
    <source>
        <dbReference type="RefSeq" id="XP_027773992.1"/>
    </source>
</evidence>
<keyword evidence="2 6" id="KW-0812">Transmembrane</keyword>
<evidence type="ECO:0000256" key="6">
    <source>
        <dbReference type="RuleBase" id="RU363132"/>
    </source>
</evidence>
<keyword evidence="8" id="KW-1185">Reference proteome</keyword>
<evidence type="ECO:0000256" key="2">
    <source>
        <dbReference type="ARBA" id="ARBA00022692"/>
    </source>
</evidence>
<evidence type="ECO:0000259" key="7">
    <source>
        <dbReference type="PROSITE" id="PS50845"/>
    </source>
</evidence>
<dbReference type="PANTHER" id="PTHR10994">
    <property type="entry name" value="RETICULON"/>
    <property type="match status" value="1"/>
</dbReference>